<keyword evidence="4" id="KW-0670">Pyruvate</keyword>
<keyword evidence="2" id="KW-0520">NAD</keyword>
<keyword evidence="1" id="KW-0560">Oxidoreductase</keyword>
<proteinExistence type="predicted"/>
<dbReference type="RefSeq" id="WP_189391017.1">
    <property type="nucleotide sequence ID" value="NZ_BMZN01000001.1"/>
</dbReference>
<reference evidence="5" key="1">
    <citation type="journal article" date="2019" name="Int. J. Syst. Evol. Microbiol.">
        <title>The Global Catalogue of Microorganisms (GCM) 10K type strain sequencing project: providing services to taxonomists for standard genome sequencing and annotation.</title>
        <authorList>
            <consortium name="The Broad Institute Genomics Platform"/>
            <consortium name="The Broad Institute Genome Sequencing Center for Infectious Disease"/>
            <person name="Wu L."/>
            <person name="Ma J."/>
        </authorList>
    </citation>
    <scope>NUCLEOTIDE SEQUENCE [LARGE SCALE GENOMIC DNA]</scope>
    <source>
        <strain evidence="5">KCTC 42083</strain>
    </source>
</reference>
<dbReference type="EMBL" id="BMZN01000001">
    <property type="protein sequence ID" value="GHC39044.1"/>
    <property type="molecule type" value="Genomic_DNA"/>
</dbReference>
<dbReference type="InterPro" id="IPR029753">
    <property type="entry name" value="D-isomer_DH_CS"/>
</dbReference>
<dbReference type="PANTHER" id="PTHR43333">
    <property type="entry name" value="2-HACID_DH_C DOMAIN-CONTAINING PROTEIN"/>
    <property type="match status" value="1"/>
</dbReference>
<dbReference type="PROSITE" id="PS00671">
    <property type="entry name" value="D_2_HYDROXYACID_DH_3"/>
    <property type="match status" value="1"/>
</dbReference>
<feature type="domain" description="D-isomer specific 2-hydroxyacid dehydrogenase NAD-binding" evidence="3">
    <location>
        <begin position="108"/>
        <end position="277"/>
    </location>
</feature>
<evidence type="ECO:0000313" key="5">
    <source>
        <dbReference type="Proteomes" id="UP000608923"/>
    </source>
</evidence>
<accession>A0A8H9IGM1</accession>
<dbReference type="GO" id="GO:0051287">
    <property type="term" value="F:NAD binding"/>
    <property type="evidence" value="ECO:0007669"/>
    <property type="project" value="InterPro"/>
</dbReference>
<dbReference type="InterPro" id="IPR036291">
    <property type="entry name" value="NAD(P)-bd_dom_sf"/>
</dbReference>
<protein>
    <submittedName>
        <fullName evidence="4">Glyoxylate/hydroxypyruvate reductase A</fullName>
    </submittedName>
</protein>
<dbReference type="Pfam" id="PF02826">
    <property type="entry name" value="2-Hacid_dh_C"/>
    <property type="match status" value="1"/>
</dbReference>
<evidence type="ECO:0000259" key="3">
    <source>
        <dbReference type="Pfam" id="PF02826"/>
    </source>
</evidence>
<dbReference type="CDD" id="cd12164">
    <property type="entry name" value="GDH_like_2"/>
    <property type="match status" value="1"/>
</dbReference>
<dbReference type="SUPFAM" id="SSF51735">
    <property type="entry name" value="NAD(P)-binding Rossmann-fold domains"/>
    <property type="match status" value="1"/>
</dbReference>
<dbReference type="InterPro" id="IPR006140">
    <property type="entry name" value="D-isomer_DH_NAD-bd"/>
</dbReference>
<dbReference type="Proteomes" id="UP000608923">
    <property type="component" value="Unassembled WGS sequence"/>
</dbReference>
<dbReference type="GO" id="GO:0016616">
    <property type="term" value="F:oxidoreductase activity, acting on the CH-OH group of donors, NAD or NADP as acceptor"/>
    <property type="evidence" value="ECO:0007669"/>
    <property type="project" value="UniProtKB-ARBA"/>
</dbReference>
<evidence type="ECO:0000256" key="1">
    <source>
        <dbReference type="ARBA" id="ARBA00023002"/>
    </source>
</evidence>
<dbReference type="Gene3D" id="3.40.50.720">
    <property type="entry name" value="NAD(P)-binding Rossmann-like Domain"/>
    <property type="match status" value="2"/>
</dbReference>
<evidence type="ECO:0000256" key="2">
    <source>
        <dbReference type="ARBA" id="ARBA00023027"/>
    </source>
</evidence>
<dbReference type="AlphaFoldDB" id="A0A8H9IGM1"/>
<comment type="caution">
    <text evidence="4">The sequence shown here is derived from an EMBL/GenBank/DDBJ whole genome shotgun (WGS) entry which is preliminary data.</text>
</comment>
<name>A0A8H9IGM1_9BURK</name>
<organism evidence="4 5">
    <name type="scientific">Alcaligenes pakistanensis</name>
    <dbReference type="NCBI Taxonomy" id="1482717"/>
    <lineage>
        <taxon>Bacteria</taxon>
        <taxon>Pseudomonadati</taxon>
        <taxon>Pseudomonadota</taxon>
        <taxon>Betaproteobacteria</taxon>
        <taxon>Burkholderiales</taxon>
        <taxon>Alcaligenaceae</taxon>
        <taxon>Alcaligenes</taxon>
    </lineage>
</organism>
<keyword evidence="5" id="KW-1185">Reference proteome</keyword>
<evidence type="ECO:0000313" key="4">
    <source>
        <dbReference type="EMBL" id="GHC39044.1"/>
    </source>
</evidence>
<sequence>MPTEQPHLIVATPRPSETERWAGHFRQAYPDWTVDEFAVGQPSTGAQYAVVWQPDTALFEQEPGLRAAFNLGAGVDAVASSIPSTVPLYRLEDAGMAEQMAEYALYGVLQAVGRFQPYEEQARQGQWKAHRPVDRRQWPVAVLGLGVIGRKIAQVIASLGYPVHGWSRRLHEADFPCYAGEEGLQQCLSASRILINALPLTPQTKGLINRDTLAQLQPGGYLINVARGAHLVDQDVLDALNSGQLAGAMLDAFTQEPLPADHPYWGNPAVMITPHISGITLREQALEQIGSRIAQLHQGQAASGLVDQSQGY</sequence>
<dbReference type="PANTHER" id="PTHR43333:SF1">
    <property type="entry name" value="D-ISOMER SPECIFIC 2-HYDROXYACID DEHYDROGENASE NAD-BINDING DOMAIN-CONTAINING PROTEIN"/>
    <property type="match status" value="1"/>
</dbReference>
<gene>
    <name evidence="4" type="ORF">GCM10010096_06270</name>
</gene>